<keyword evidence="1" id="KW-0472">Membrane</keyword>
<protein>
    <submittedName>
        <fullName evidence="2">Uncharacterized protein</fullName>
    </submittedName>
</protein>
<organism evidence="2 3">
    <name type="scientific">Rhodocytophaga rosea</name>
    <dbReference type="NCBI Taxonomy" id="2704465"/>
    <lineage>
        <taxon>Bacteria</taxon>
        <taxon>Pseudomonadati</taxon>
        <taxon>Bacteroidota</taxon>
        <taxon>Cytophagia</taxon>
        <taxon>Cytophagales</taxon>
        <taxon>Rhodocytophagaceae</taxon>
        <taxon>Rhodocytophaga</taxon>
    </lineage>
</organism>
<evidence type="ECO:0000256" key="1">
    <source>
        <dbReference type="SAM" id="Phobius"/>
    </source>
</evidence>
<reference evidence="2 3" key="1">
    <citation type="submission" date="2020-01" db="EMBL/GenBank/DDBJ databases">
        <authorList>
            <person name="Kim M.K."/>
        </authorList>
    </citation>
    <scope>NUCLEOTIDE SEQUENCE [LARGE SCALE GENOMIC DNA]</scope>
    <source>
        <strain evidence="2 3">172606-1</strain>
    </source>
</reference>
<feature type="transmembrane region" description="Helical" evidence="1">
    <location>
        <begin position="73"/>
        <end position="90"/>
    </location>
</feature>
<keyword evidence="3" id="KW-1185">Reference proteome</keyword>
<gene>
    <name evidence="2" type="ORF">GXP67_34420</name>
</gene>
<dbReference type="RefSeq" id="WP_162447333.1">
    <property type="nucleotide sequence ID" value="NZ_CP048222.1"/>
</dbReference>
<dbReference type="Proteomes" id="UP000480178">
    <property type="component" value="Chromosome"/>
</dbReference>
<dbReference type="EMBL" id="CP048222">
    <property type="protein sequence ID" value="QHT71394.1"/>
    <property type="molecule type" value="Genomic_DNA"/>
</dbReference>
<evidence type="ECO:0000313" key="3">
    <source>
        <dbReference type="Proteomes" id="UP000480178"/>
    </source>
</evidence>
<dbReference type="AlphaFoldDB" id="A0A6C0GU97"/>
<accession>A0A6C0GU97</accession>
<keyword evidence="1" id="KW-1133">Transmembrane helix</keyword>
<evidence type="ECO:0000313" key="2">
    <source>
        <dbReference type="EMBL" id="QHT71394.1"/>
    </source>
</evidence>
<proteinExistence type="predicted"/>
<feature type="transmembrane region" description="Helical" evidence="1">
    <location>
        <begin position="96"/>
        <end position="114"/>
    </location>
</feature>
<keyword evidence="1" id="KW-0812">Transmembrane</keyword>
<sequence length="201" mass="24035">MESAKLQFGNGQTRYIYDSMYQNAWEIKTFLKTIVIDNKSYSRKKILQIHTSEFSQEWFDTFKGNQFLSLKRISLWLIFGTIVYTFIITDHLKTDWGGLFLVLVALYWFFFLSWQMHYYKVSQTYFVVNNHNLIWINKAYRLADIHEIVFETRGNLPNCLRMITKDFRTALYPAGTLRDKTWLALKAKLETHNIPVRNECI</sequence>
<dbReference type="KEGG" id="rhoz:GXP67_34420"/>
<name>A0A6C0GU97_9BACT</name>